<feature type="non-terminal residue" evidence="2">
    <location>
        <position position="1"/>
    </location>
</feature>
<gene>
    <name evidence="2" type="ordered locus">Os01g0730400</name>
</gene>
<protein>
    <submittedName>
        <fullName evidence="2">Os01g0730400 protein</fullName>
    </submittedName>
</protein>
<feature type="region of interest" description="Disordered" evidence="1">
    <location>
        <begin position="40"/>
        <end position="87"/>
    </location>
</feature>
<accession>Q0JJM2</accession>
<reference evidence="2 3" key="1">
    <citation type="journal article" date="2005" name="Nature">
        <title>The map-based sequence of the rice genome.</title>
        <authorList>
            <consortium name="International rice genome sequencing project (IRGSP)"/>
            <person name="Matsumoto T."/>
            <person name="Wu J."/>
            <person name="Kanamori H."/>
            <person name="Katayose Y."/>
            <person name="Fujisawa M."/>
            <person name="Namiki N."/>
            <person name="Mizuno H."/>
            <person name="Yamamoto K."/>
            <person name="Antonio B.A."/>
            <person name="Baba T."/>
            <person name="Sakata K."/>
            <person name="Nagamura Y."/>
            <person name="Aoki H."/>
            <person name="Arikawa K."/>
            <person name="Arita K."/>
            <person name="Bito T."/>
            <person name="Chiden Y."/>
            <person name="Fujitsuka N."/>
            <person name="Fukunaka R."/>
            <person name="Hamada M."/>
            <person name="Harada C."/>
            <person name="Hayashi A."/>
            <person name="Hijishita S."/>
            <person name="Honda M."/>
            <person name="Hosokawa S."/>
            <person name="Ichikawa Y."/>
            <person name="Idonuma A."/>
            <person name="Iijima M."/>
            <person name="Ikeda M."/>
            <person name="Ikeno M."/>
            <person name="Ito K."/>
            <person name="Ito S."/>
            <person name="Ito T."/>
            <person name="Ito Y."/>
            <person name="Ito Y."/>
            <person name="Iwabuchi A."/>
            <person name="Kamiya K."/>
            <person name="Karasawa W."/>
            <person name="Kurita K."/>
            <person name="Katagiri S."/>
            <person name="Kikuta A."/>
            <person name="Kobayashi H."/>
            <person name="Kobayashi N."/>
            <person name="Machita K."/>
            <person name="Maehara T."/>
            <person name="Masukawa M."/>
            <person name="Mizubayashi T."/>
            <person name="Mukai Y."/>
            <person name="Nagasaki H."/>
            <person name="Nagata Y."/>
            <person name="Naito S."/>
            <person name="Nakashima M."/>
            <person name="Nakama Y."/>
            <person name="Nakamichi Y."/>
            <person name="Nakamura M."/>
            <person name="Meguro A."/>
            <person name="Negishi M."/>
            <person name="Ohta I."/>
            <person name="Ohta T."/>
            <person name="Okamoto M."/>
            <person name="Ono N."/>
            <person name="Saji S."/>
            <person name="Sakaguchi M."/>
            <person name="Sakai K."/>
            <person name="Shibata M."/>
            <person name="Shimokawa T."/>
            <person name="Song J."/>
            <person name="Takazaki Y."/>
            <person name="Terasawa K."/>
            <person name="Tsugane M."/>
            <person name="Tsuji K."/>
            <person name="Ueda S."/>
            <person name="Waki K."/>
            <person name="Yamagata H."/>
            <person name="Yamamoto M."/>
            <person name="Yamamoto S."/>
            <person name="Yamane H."/>
            <person name="Yoshiki S."/>
            <person name="Yoshihara R."/>
            <person name="Yukawa K."/>
            <person name="Zhong H."/>
            <person name="Yano M."/>
            <person name="Yuan Q."/>
            <person name="Ouyang S."/>
            <person name="Liu J."/>
            <person name="Jones K.M."/>
            <person name="Gansberger K."/>
            <person name="Moffat K."/>
            <person name="Hill J."/>
            <person name="Bera J."/>
            <person name="Fadrosh D."/>
            <person name="Jin S."/>
            <person name="Johri S."/>
            <person name="Kim M."/>
            <person name="Overton L."/>
            <person name="Reardon M."/>
            <person name="Tsitrin T."/>
            <person name="Vuong H."/>
            <person name="Weaver B."/>
            <person name="Ciecko A."/>
            <person name="Tallon L."/>
            <person name="Jackson J."/>
            <person name="Pai G."/>
            <person name="Aken S.V."/>
            <person name="Utterback T."/>
            <person name="Reidmuller S."/>
            <person name="Feldblyum T."/>
            <person name="Hsiao J."/>
            <person name="Zismann V."/>
            <person name="Iobst S."/>
            <person name="de Vazeille A.R."/>
            <person name="Buell C.R."/>
            <person name="Ying K."/>
            <person name="Li Y."/>
            <person name="Lu T."/>
            <person name="Huang Y."/>
            <person name="Zhao Q."/>
            <person name="Feng Q."/>
            <person name="Zhang L."/>
            <person name="Zhu J."/>
            <person name="Weng Q."/>
            <person name="Mu J."/>
            <person name="Lu Y."/>
            <person name="Fan D."/>
            <person name="Liu Y."/>
            <person name="Guan J."/>
            <person name="Zhang Y."/>
            <person name="Yu S."/>
            <person name="Liu X."/>
            <person name="Zhang Y."/>
            <person name="Hong G."/>
            <person name="Han B."/>
            <person name="Choisne N."/>
            <person name="Demange N."/>
            <person name="Orjeda G."/>
            <person name="Samain S."/>
            <person name="Cattolico L."/>
            <person name="Pelletier E."/>
            <person name="Couloux A."/>
            <person name="Segurens B."/>
            <person name="Wincker P."/>
            <person name="D'Hont A."/>
            <person name="Scarpelli C."/>
            <person name="Weissenbach J."/>
            <person name="Salanoubat M."/>
            <person name="Quetier F."/>
            <person name="Yu Y."/>
            <person name="Kim H.R."/>
            <person name="Rambo T."/>
            <person name="Currie J."/>
            <person name="Collura K."/>
            <person name="Luo M."/>
            <person name="Yang T."/>
            <person name="Ammiraju J.S.S."/>
            <person name="Engler F."/>
            <person name="Soderlund C."/>
            <person name="Wing R.A."/>
            <person name="Palmer L.E."/>
            <person name="de la Bastide M."/>
            <person name="Spiegel L."/>
            <person name="Nascimento L."/>
            <person name="Zutavern T."/>
            <person name="O'Shaughnessy A."/>
            <person name="Dike S."/>
            <person name="Dedhia N."/>
            <person name="Preston R."/>
            <person name="Balija V."/>
            <person name="McCombie W.R."/>
            <person name="Chow T."/>
            <person name="Chen H."/>
            <person name="Chung M."/>
            <person name="Chen C."/>
            <person name="Shaw J."/>
            <person name="Wu H."/>
            <person name="Hsiao K."/>
            <person name="Chao Y."/>
            <person name="Chu M."/>
            <person name="Cheng C."/>
            <person name="Hour A."/>
            <person name="Lee P."/>
            <person name="Lin S."/>
            <person name="Lin Y."/>
            <person name="Liou J."/>
            <person name="Liu S."/>
            <person name="Hsing Y."/>
            <person name="Raghuvanshi S."/>
            <person name="Mohanty A."/>
            <person name="Bharti A.K."/>
            <person name="Gaur A."/>
            <person name="Gupta V."/>
            <person name="Kumar D."/>
            <person name="Ravi V."/>
            <person name="Vij S."/>
            <person name="Kapur A."/>
            <person name="Khurana P."/>
            <person name="Khurana P."/>
            <person name="Khurana J.P."/>
            <person name="Tyagi A.K."/>
            <person name="Gaikwad K."/>
            <person name="Singh A."/>
            <person name="Dalal V."/>
            <person name="Srivastava S."/>
            <person name="Dixit A."/>
            <person name="Pal A.K."/>
            <person name="Ghazi I.A."/>
            <person name="Yadav M."/>
            <person name="Pandit A."/>
            <person name="Bhargava A."/>
            <person name="Sureshbabu K."/>
            <person name="Batra K."/>
            <person name="Sharma T.R."/>
            <person name="Mohapatra T."/>
            <person name="Singh N.K."/>
            <person name="Messing J."/>
            <person name="Nelson A.B."/>
            <person name="Fuks G."/>
            <person name="Kavchok S."/>
            <person name="Keizer G."/>
            <person name="Linton E."/>
            <person name="Llaca V."/>
            <person name="Song R."/>
            <person name="Tanyolac B."/>
            <person name="Young S."/>
            <person name="Ho-Il K."/>
            <person name="Hahn J.H."/>
            <person name="Sangsakoo G."/>
            <person name="Vanavichit A."/>
            <person name="de Mattos Luiz.A.T."/>
            <person name="Zimmer P.D."/>
            <person name="Malone G."/>
            <person name="Dellagostin O."/>
            <person name="de Oliveira A.C."/>
            <person name="Bevan M."/>
            <person name="Bancroft I."/>
            <person name="Minx P."/>
            <person name="Cordum H."/>
            <person name="Wilson R."/>
            <person name="Cheng Z."/>
            <person name="Jin W."/>
            <person name="Jiang J."/>
            <person name="Leong S.A."/>
            <person name="Iwama H."/>
            <person name="Gojobori T."/>
            <person name="Itoh T."/>
            <person name="Niimura Y."/>
            <person name="Fujii Y."/>
            <person name="Habara T."/>
            <person name="Sakai H."/>
            <person name="Sato Y."/>
            <person name="Wilson G."/>
            <person name="Kumar K."/>
            <person name="McCouch S."/>
            <person name="Juretic N."/>
            <person name="Hoen D."/>
            <person name="Wright S."/>
            <person name="Bruskiewich R."/>
            <person name="Bureau T."/>
            <person name="Miyao A."/>
            <person name="Hirochika H."/>
            <person name="Nishikawa T."/>
            <person name="Kadowaki K."/>
            <person name="Sugiura M."/>
            <person name="Burr B."/>
            <person name="Sasaki T."/>
        </authorList>
    </citation>
    <scope>NUCLEOTIDE SEQUENCE [LARGE SCALE GENOMIC DNA]</scope>
    <source>
        <strain evidence="3">cv. Nipponbare</strain>
    </source>
</reference>
<organism evidence="2 3">
    <name type="scientific">Oryza sativa subsp. japonica</name>
    <name type="common">Rice</name>
    <dbReference type="NCBI Taxonomy" id="39947"/>
    <lineage>
        <taxon>Eukaryota</taxon>
        <taxon>Viridiplantae</taxon>
        <taxon>Streptophyta</taxon>
        <taxon>Embryophyta</taxon>
        <taxon>Tracheophyta</taxon>
        <taxon>Spermatophyta</taxon>
        <taxon>Magnoliopsida</taxon>
        <taxon>Liliopsida</taxon>
        <taxon>Poales</taxon>
        <taxon>Poaceae</taxon>
        <taxon>BOP clade</taxon>
        <taxon>Oryzoideae</taxon>
        <taxon>Oryzeae</taxon>
        <taxon>Oryzinae</taxon>
        <taxon>Oryza</taxon>
        <taxon>Oryza sativa</taxon>
    </lineage>
</organism>
<reference evidence="3" key="2">
    <citation type="journal article" date="2008" name="Nucleic Acids Res.">
        <title>The rice annotation project database (RAP-DB): 2008 update.</title>
        <authorList>
            <consortium name="The rice annotation project (RAP)"/>
        </authorList>
    </citation>
    <scope>GENOME REANNOTATION</scope>
    <source>
        <strain evidence="3">cv. Nipponbare</strain>
    </source>
</reference>
<dbReference type="AlphaFoldDB" id="Q0JJM2"/>
<dbReference type="Proteomes" id="UP000000763">
    <property type="component" value="Chromosome 1"/>
</dbReference>
<sequence>GAHCQGCRQQQGSTCGAAPCAVLRPAAVLRLIVPGPHVAGDGMGRRQDGVLGSERWRGGQGVPGQRRGRCAHDDANAASGGEDGATDAVRSEPWCWALARYVLPLPLNI</sequence>
<proteinExistence type="predicted"/>
<evidence type="ECO:0000256" key="1">
    <source>
        <dbReference type="SAM" id="MobiDB-lite"/>
    </source>
</evidence>
<evidence type="ECO:0000313" key="3">
    <source>
        <dbReference type="Proteomes" id="UP000000763"/>
    </source>
</evidence>
<dbReference type="KEGG" id="dosa:Os01g0730400"/>
<evidence type="ECO:0000313" key="2">
    <source>
        <dbReference type="EMBL" id="BAF06056.1"/>
    </source>
</evidence>
<dbReference type="EMBL" id="AP008207">
    <property type="protein sequence ID" value="BAF06056.1"/>
    <property type="molecule type" value="Genomic_DNA"/>
</dbReference>
<name>Q0JJM2_ORYSJ</name>